<dbReference type="PANTHER" id="PTHR34179:SF1">
    <property type="entry name" value="TUMOR PROTEIN P53-INDUCIBLE PROTEIN 13"/>
    <property type="match status" value="1"/>
</dbReference>
<gene>
    <name evidence="1" type="ORF">A3B10_00275</name>
</gene>
<accession>A0A1F5PXF0</accession>
<dbReference type="PANTHER" id="PTHR34179">
    <property type="entry name" value="TUMOR PROTEIN P53-INDUCIBLE PROTEIN 13"/>
    <property type="match status" value="1"/>
</dbReference>
<dbReference type="Pfam" id="PF11303">
    <property type="entry name" value="DUF3105"/>
    <property type="match status" value="1"/>
</dbReference>
<reference evidence="1 2" key="1">
    <citation type="journal article" date="2016" name="Nat. Commun.">
        <title>Thousands of microbial genomes shed light on interconnected biogeochemical processes in an aquifer system.</title>
        <authorList>
            <person name="Anantharaman K."/>
            <person name="Brown C.T."/>
            <person name="Hug L.A."/>
            <person name="Sharon I."/>
            <person name="Castelle C.J."/>
            <person name="Probst A.J."/>
            <person name="Thomas B.C."/>
            <person name="Singh A."/>
            <person name="Wilkins M.J."/>
            <person name="Karaoz U."/>
            <person name="Brodie E.L."/>
            <person name="Williams K.H."/>
            <person name="Hubbard S.S."/>
            <person name="Banfield J.F."/>
        </authorList>
    </citation>
    <scope>NUCLEOTIDE SEQUENCE [LARGE SCALE GENOMIC DNA]</scope>
</reference>
<proteinExistence type="predicted"/>
<comment type="caution">
    <text evidence="1">The sequence shown here is derived from an EMBL/GenBank/DDBJ whole genome shotgun (WGS) entry which is preliminary data.</text>
</comment>
<dbReference type="STRING" id="1817841.A3B10_00275"/>
<evidence type="ECO:0000313" key="2">
    <source>
        <dbReference type="Proteomes" id="UP000177281"/>
    </source>
</evidence>
<protein>
    <recommendedName>
        <fullName evidence="3">DUF3105 domain-containing protein</fullName>
    </recommendedName>
</protein>
<dbReference type="EMBL" id="MFFB01000013">
    <property type="protein sequence ID" value="OGE94583.1"/>
    <property type="molecule type" value="Genomic_DNA"/>
</dbReference>
<organism evidence="1 2">
    <name type="scientific">Candidatus Doudnabacteria bacterium RIFCSPLOWO2_01_FULL_44_21</name>
    <dbReference type="NCBI Taxonomy" id="1817841"/>
    <lineage>
        <taxon>Bacteria</taxon>
        <taxon>Candidatus Doudnaibacteriota</taxon>
    </lineage>
</organism>
<dbReference type="GO" id="GO:0005737">
    <property type="term" value="C:cytoplasm"/>
    <property type="evidence" value="ECO:0007669"/>
    <property type="project" value="TreeGrafter"/>
</dbReference>
<dbReference type="Proteomes" id="UP000177281">
    <property type="component" value="Unassembled WGS sequence"/>
</dbReference>
<name>A0A1F5PXF0_9BACT</name>
<dbReference type="AlphaFoldDB" id="A0A1F5PXF0"/>
<sequence length="169" mass="19231">MKVILIYIIVILAVLGLGFWLFSTSNSQQQPENLPGQTLEDQGQLHIDQGSFDHPAYNSNPPTSGWHWPQAAEWGIYKATQPDEQLIHNLEHGGVWIAYKPGSVDEQTVNLLQDFAKRYRKVIVEPREANDAAIALAAWTHLDKLDQYDESQILRFIASYYDRGPEKVN</sequence>
<dbReference type="InterPro" id="IPR021454">
    <property type="entry name" value="DUF3105"/>
</dbReference>
<evidence type="ECO:0008006" key="3">
    <source>
        <dbReference type="Google" id="ProtNLM"/>
    </source>
</evidence>
<evidence type="ECO:0000313" key="1">
    <source>
        <dbReference type="EMBL" id="OGE94583.1"/>
    </source>
</evidence>